<accession>L7LCS7</accession>
<dbReference type="Proteomes" id="UP000053405">
    <property type="component" value="Unassembled WGS sequence"/>
</dbReference>
<keyword evidence="3" id="KW-1185">Reference proteome</keyword>
<dbReference type="RefSeq" id="WP_005942854.1">
    <property type="nucleotide sequence ID" value="NZ_ATVK01000060.1"/>
</dbReference>
<keyword evidence="1" id="KW-0472">Membrane</keyword>
<dbReference type="eggNOG" id="COG5010">
    <property type="taxonomic scope" value="Bacteria"/>
</dbReference>
<evidence type="ECO:0000313" key="3">
    <source>
        <dbReference type="Proteomes" id="UP000053405"/>
    </source>
</evidence>
<gene>
    <name evidence="2" type="ORF">GOHSU_42_00180</name>
</gene>
<dbReference type="AlphaFoldDB" id="L7LCS7"/>
<protein>
    <submittedName>
        <fullName evidence="2">Uncharacterized protein</fullName>
    </submittedName>
</protein>
<evidence type="ECO:0000313" key="2">
    <source>
        <dbReference type="EMBL" id="GAC58526.1"/>
    </source>
</evidence>
<organism evidence="2 3">
    <name type="scientific">Gordonia hirsuta DSM 44140 = NBRC 16056</name>
    <dbReference type="NCBI Taxonomy" id="1121927"/>
    <lineage>
        <taxon>Bacteria</taxon>
        <taxon>Bacillati</taxon>
        <taxon>Actinomycetota</taxon>
        <taxon>Actinomycetes</taxon>
        <taxon>Mycobacteriales</taxon>
        <taxon>Gordoniaceae</taxon>
        <taxon>Gordonia</taxon>
    </lineage>
</organism>
<feature type="transmembrane region" description="Helical" evidence="1">
    <location>
        <begin position="40"/>
        <end position="63"/>
    </location>
</feature>
<proteinExistence type="predicted"/>
<reference evidence="2" key="1">
    <citation type="submission" date="2012-12" db="EMBL/GenBank/DDBJ databases">
        <title>Whole genome shotgun sequence of Gordonia hirsuta NBRC 16056.</title>
        <authorList>
            <person name="Isaki-Nakamura S."/>
            <person name="Hosoyama A."/>
            <person name="Tsuchikane K."/>
            <person name="Katsumata H."/>
            <person name="Baba S."/>
            <person name="Yamazaki S."/>
            <person name="Fujita N."/>
        </authorList>
    </citation>
    <scope>NUCLEOTIDE SEQUENCE [LARGE SCALE GENOMIC DNA]</scope>
    <source>
        <strain evidence="2">NBRC 16056</strain>
    </source>
</reference>
<comment type="caution">
    <text evidence="2">The sequence shown here is derived from an EMBL/GenBank/DDBJ whole genome shotgun (WGS) entry which is preliminary data.</text>
</comment>
<evidence type="ECO:0000256" key="1">
    <source>
        <dbReference type="SAM" id="Phobius"/>
    </source>
</evidence>
<keyword evidence="1" id="KW-0812">Transmembrane</keyword>
<dbReference type="EMBL" id="BANT01000042">
    <property type="protein sequence ID" value="GAC58526.1"/>
    <property type="molecule type" value="Genomic_DNA"/>
</dbReference>
<dbReference type="STRING" id="1121927.GOHSU_42_00180"/>
<keyword evidence="1" id="KW-1133">Transmembrane helix</keyword>
<name>L7LCS7_9ACTN</name>
<dbReference type="OrthoDB" id="4485518at2"/>
<feature type="transmembrane region" description="Helical" evidence="1">
    <location>
        <begin position="12"/>
        <end position="34"/>
    </location>
</feature>
<sequence>MAVKQKDPRPLVLMIGFMVLAMIVYLALLSRLAIRLLQSGGAVGIGMGLGVLLLPLLGLWIVFQTLRSGIEHQRMSAAVDEAGRTLIVEHLPHRPSGRLERDAADELFAQVKAEWEADPSDWMSTYRIARAYDYAGDRSRARQMMRRASEGYRAAVRAD</sequence>